<dbReference type="PRINTS" id="PR00081">
    <property type="entry name" value="GDHRDH"/>
</dbReference>
<dbReference type="AlphaFoldDB" id="A0A6P7JV13"/>
<dbReference type="GeneID" id="114447317"/>
<dbReference type="PANTHER" id="PTHR43544:SF12">
    <property type="entry name" value="NAD(P)-BINDING ROSSMANN-FOLD SUPERFAMILY PROTEIN"/>
    <property type="match status" value="1"/>
</dbReference>
<dbReference type="InterPro" id="IPR036291">
    <property type="entry name" value="NAD(P)-bd_dom_sf"/>
</dbReference>
<dbReference type="Gene3D" id="3.40.50.720">
    <property type="entry name" value="NAD(P)-binding Rossmann-like Domain"/>
    <property type="match status" value="1"/>
</dbReference>
<dbReference type="PANTHER" id="PTHR43544">
    <property type="entry name" value="SHORT-CHAIN DEHYDROGENASE/REDUCTASE"/>
    <property type="match status" value="1"/>
</dbReference>
<gene>
    <name evidence="2" type="primary">LOC114447317</name>
</gene>
<name>A0A6P7JV13_9TELE</name>
<dbReference type="InterPro" id="IPR002347">
    <property type="entry name" value="SDR_fam"/>
</dbReference>
<dbReference type="Pfam" id="PF00106">
    <property type="entry name" value="adh_short"/>
    <property type="match status" value="1"/>
</dbReference>
<sequence length="225" mass="23723">MAAPIALIQGASRGLGLEFCRHILKNKSLAGVIATCRNPDGATELRGLADQHPGRLTVLKLDVDQEEDIRGAAERVKESFGRLDLIVNSSAMLHPSGKGETSLRDVSAQGIISTLTTNTVGPLVMAKYFVPLLQKGGGGFGQQPAETAKQHSGIVVNITAKVGSIGDNGISIVLIIVLKPCLFAYASECTNTALLFYNLLSQVLVGGTAIECLKQLSTWQPGICL</sequence>
<organism evidence="1 2">
    <name type="scientific">Parambassis ranga</name>
    <name type="common">Indian glassy fish</name>
    <dbReference type="NCBI Taxonomy" id="210632"/>
    <lineage>
        <taxon>Eukaryota</taxon>
        <taxon>Metazoa</taxon>
        <taxon>Chordata</taxon>
        <taxon>Craniata</taxon>
        <taxon>Vertebrata</taxon>
        <taxon>Euteleostomi</taxon>
        <taxon>Actinopterygii</taxon>
        <taxon>Neopterygii</taxon>
        <taxon>Teleostei</taxon>
        <taxon>Neoteleostei</taxon>
        <taxon>Acanthomorphata</taxon>
        <taxon>Ovalentaria</taxon>
        <taxon>Ambassidae</taxon>
        <taxon>Parambassis</taxon>
    </lineage>
</organism>
<protein>
    <submittedName>
        <fullName evidence="2">Uncharacterized protein LOC114447317 isoform X2</fullName>
    </submittedName>
</protein>
<accession>A0A6P7JV13</accession>
<keyword evidence="1" id="KW-1185">Reference proteome</keyword>
<dbReference type="RefSeq" id="XP_028279326.1">
    <property type="nucleotide sequence ID" value="XM_028423525.1"/>
</dbReference>
<reference evidence="2" key="1">
    <citation type="submission" date="2025-08" db="UniProtKB">
        <authorList>
            <consortium name="RefSeq"/>
        </authorList>
    </citation>
    <scope>IDENTIFICATION</scope>
</reference>
<dbReference type="GO" id="GO:0016491">
    <property type="term" value="F:oxidoreductase activity"/>
    <property type="evidence" value="ECO:0007669"/>
    <property type="project" value="TreeGrafter"/>
</dbReference>
<dbReference type="InterPro" id="IPR051468">
    <property type="entry name" value="Fungal_SecMetab_SDRs"/>
</dbReference>
<dbReference type="Proteomes" id="UP000515145">
    <property type="component" value="Chromosome 15"/>
</dbReference>
<evidence type="ECO:0000313" key="2">
    <source>
        <dbReference type="RefSeq" id="XP_028279326.1"/>
    </source>
</evidence>
<evidence type="ECO:0000313" key="1">
    <source>
        <dbReference type="Proteomes" id="UP000515145"/>
    </source>
</evidence>
<proteinExistence type="predicted"/>
<dbReference type="GO" id="GO:0005737">
    <property type="term" value="C:cytoplasm"/>
    <property type="evidence" value="ECO:0007669"/>
    <property type="project" value="TreeGrafter"/>
</dbReference>
<dbReference type="SUPFAM" id="SSF51735">
    <property type="entry name" value="NAD(P)-binding Rossmann-fold domains"/>
    <property type="match status" value="1"/>
</dbReference>